<feature type="region of interest" description="Disordered" evidence="8">
    <location>
        <begin position="1"/>
        <end position="42"/>
    </location>
</feature>
<comment type="caution">
    <text evidence="10">The sequence shown here is derived from an EMBL/GenBank/DDBJ whole genome shotgun (WGS) entry which is preliminary data.</text>
</comment>
<evidence type="ECO:0000313" key="11">
    <source>
        <dbReference type="Proteomes" id="UP000290849"/>
    </source>
</evidence>
<feature type="compositionally biased region" description="Low complexity" evidence="8">
    <location>
        <begin position="17"/>
        <end position="33"/>
    </location>
</feature>
<keyword evidence="3" id="KW-1003">Cell membrane</keyword>
<evidence type="ECO:0000256" key="8">
    <source>
        <dbReference type="SAM" id="MobiDB-lite"/>
    </source>
</evidence>
<dbReference type="GO" id="GO:0042918">
    <property type="term" value="P:alkanesulfonate transmembrane transport"/>
    <property type="evidence" value="ECO:0007669"/>
    <property type="project" value="UniProtKB-ARBA"/>
</dbReference>
<dbReference type="EMBL" id="PYAL01000007">
    <property type="protein sequence ID" value="RXN85314.1"/>
    <property type="molecule type" value="Genomic_DNA"/>
</dbReference>
<comment type="similarity">
    <text evidence="7">Belongs to the binding-protein-dependent transport system permease family.</text>
</comment>
<keyword evidence="5 7" id="KW-1133">Transmembrane helix</keyword>
<keyword evidence="6 7" id="KW-0472">Membrane</keyword>
<dbReference type="Gene3D" id="1.10.3720.10">
    <property type="entry name" value="MetI-like"/>
    <property type="match status" value="1"/>
</dbReference>
<feature type="transmembrane region" description="Helical" evidence="7">
    <location>
        <begin position="108"/>
        <end position="128"/>
    </location>
</feature>
<keyword evidence="2 7" id="KW-0813">Transport</keyword>
<evidence type="ECO:0000256" key="6">
    <source>
        <dbReference type="ARBA" id="ARBA00023136"/>
    </source>
</evidence>
<name>A0A4Q1HGJ8_9BURK</name>
<accession>A0A4Q1HGJ8</accession>
<evidence type="ECO:0000256" key="4">
    <source>
        <dbReference type="ARBA" id="ARBA00022692"/>
    </source>
</evidence>
<organism evidence="10 11">
    <name type="scientific">Achromobacter aloeverae</name>
    <dbReference type="NCBI Taxonomy" id="1750518"/>
    <lineage>
        <taxon>Bacteria</taxon>
        <taxon>Pseudomonadati</taxon>
        <taxon>Pseudomonadota</taxon>
        <taxon>Betaproteobacteria</taxon>
        <taxon>Burkholderiales</taxon>
        <taxon>Alcaligenaceae</taxon>
        <taxon>Achromobacter</taxon>
    </lineage>
</organism>
<protein>
    <submittedName>
        <fullName evidence="10">ABC transporter permease</fullName>
    </submittedName>
</protein>
<dbReference type="InterPro" id="IPR035906">
    <property type="entry name" value="MetI-like_sf"/>
</dbReference>
<dbReference type="SUPFAM" id="SSF161098">
    <property type="entry name" value="MetI-like"/>
    <property type="match status" value="1"/>
</dbReference>
<evidence type="ECO:0000313" key="10">
    <source>
        <dbReference type="EMBL" id="RXN85314.1"/>
    </source>
</evidence>
<feature type="compositionally biased region" description="Polar residues" evidence="8">
    <location>
        <begin position="1"/>
        <end position="12"/>
    </location>
</feature>
<dbReference type="PROSITE" id="PS50928">
    <property type="entry name" value="ABC_TM1"/>
    <property type="match status" value="1"/>
</dbReference>
<evidence type="ECO:0000259" key="9">
    <source>
        <dbReference type="PROSITE" id="PS50928"/>
    </source>
</evidence>
<dbReference type="InterPro" id="IPR000515">
    <property type="entry name" value="MetI-like"/>
</dbReference>
<feature type="transmembrane region" description="Helical" evidence="7">
    <location>
        <begin position="220"/>
        <end position="241"/>
    </location>
</feature>
<evidence type="ECO:0000256" key="3">
    <source>
        <dbReference type="ARBA" id="ARBA00022475"/>
    </source>
</evidence>
<reference evidence="10 11" key="1">
    <citation type="journal article" date="2017" name="Int. J. Syst. Evol. Microbiol.">
        <title>Achromobacter aloeverae sp. nov., isolated from the root of Aloe vera (L.) Burm.f.</title>
        <authorList>
            <person name="Kuncharoen N."/>
            <person name="Muramatsu Y."/>
            <person name="Shibata C."/>
            <person name="Kamakura Y."/>
            <person name="Nakagawa Y."/>
            <person name="Tanasupawat S."/>
        </authorList>
    </citation>
    <scope>NUCLEOTIDE SEQUENCE [LARGE SCALE GENOMIC DNA]</scope>
    <source>
        <strain evidence="10 11">AVA-1</strain>
    </source>
</reference>
<gene>
    <name evidence="10" type="ORF">C7R54_22760</name>
</gene>
<dbReference type="CDD" id="cd06261">
    <property type="entry name" value="TM_PBP2"/>
    <property type="match status" value="1"/>
</dbReference>
<proteinExistence type="inferred from homology"/>
<keyword evidence="4 7" id="KW-0812">Transmembrane</keyword>
<dbReference type="GO" id="GO:0005886">
    <property type="term" value="C:plasma membrane"/>
    <property type="evidence" value="ECO:0007669"/>
    <property type="project" value="UniProtKB-SubCell"/>
</dbReference>
<keyword evidence="11" id="KW-1185">Reference proteome</keyword>
<evidence type="ECO:0000256" key="5">
    <source>
        <dbReference type="ARBA" id="ARBA00022989"/>
    </source>
</evidence>
<evidence type="ECO:0000256" key="1">
    <source>
        <dbReference type="ARBA" id="ARBA00004651"/>
    </source>
</evidence>
<dbReference type="RefSeq" id="WP_129152861.1">
    <property type="nucleotide sequence ID" value="NZ_JBHSDO010000005.1"/>
</dbReference>
<dbReference type="PANTHER" id="PTHR30151:SF38">
    <property type="entry name" value="ALIPHATIC SULFONATES TRANSPORT PERMEASE PROTEIN SSUC-RELATED"/>
    <property type="match status" value="1"/>
</dbReference>
<dbReference type="Proteomes" id="UP000290849">
    <property type="component" value="Unassembled WGS sequence"/>
</dbReference>
<feature type="transmembrane region" description="Helical" evidence="7">
    <location>
        <begin position="149"/>
        <end position="180"/>
    </location>
</feature>
<dbReference type="FunFam" id="1.10.3720.10:FF:000003">
    <property type="entry name" value="Aliphatic sulfonate ABC transporter permease"/>
    <property type="match status" value="1"/>
</dbReference>
<dbReference type="OrthoDB" id="8138334at2"/>
<evidence type="ECO:0000256" key="2">
    <source>
        <dbReference type="ARBA" id="ARBA00022448"/>
    </source>
</evidence>
<dbReference type="PANTHER" id="PTHR30151">
    <property type="entry name" value="ALKANE SULFONATE ABC TRANSPORTER-RELATED, MEMBRANE SUBUNIT"/>
    <property type="match status" value="1"/>
</dbReference>
<dbReference type="Pfam" id="PF00528">
    <property type="entry name" value="BPD_transp_1"/>
    <property type="match status" value="1"/>
</dbReference>
<sequence>MSPPSLSSSLTQAGAYPETAPKSAAESEAAGEPGSHHAGARRYAPRRLPAGMRLLGPLIALLAWEGAARLGWLSPSTLSAPSQALATAARMFADGELLPHLLASATRAYGGLLLGIVAGVALALAAGLTRTGEALIDGLVQIKRAIPTLALIPLAIIWLGIGEAMKVFLIFTSVLVPIYINTHAALKGMDIGHIELAQTLGLTRGEFIRKVALPGALPGFFTGLRLAVALCWTALVVLELINTQTGIGYLMNRARDWGQTDIIVVGIMIYAALGLASDAVVRLLESRALSYRRTLGS</sequence>
<evidence type="ECO:0000256" key="7">
    <source>
        <dbReference type="RuleBase" id="RU363032"/>
    </source>
</evidence>
<feature type="domain" description="ABC transmembrane type-1" evidence="9">
    <location>
        <begin position="101"/>
        <end position="281"/>
    </location>
</feature>
<comment type="subcellular location">
    <subcellularLocation>
        <location evidence="1 7">Cell membrane</location>
        <topology evidence="1 7">Multi-pass membrane protein</topology>
    </subcellularLocation>
</comment>
<feature type="transmembrane region" description="Helical" evidence="7">
    <location>
        <begin position="262"/>
        <end position="284"/>
    </location>
</feature>
<dbReference type="AlphaFoldDB" id="A0A4Q1HGJ8"/>